<dbReference type="KEGG" id="mflg:ABS361_03990"/>
<protein>
    <submittedName>
        <fullName evidence="1">Uncharacterized protein</fullName>
    </submittedName>
</protein>
<sequence length="47" mass="4821">MYRTIAALFGIGISVAASALVLTVSAFDAKASADAYQRATTIILASE</sequence>
<name>A0AAU7XCF0_9HYPH</name>
<evidence type="ECO:0000313" key="1">
    <source>
        <dbReference type="EMBL" id="XBY45455.1"/>
    </source>
</evidence>
<dbReference type="EMBL" id="CP158568">
    <property type="protein sequence ID" value="XBY45455.1"/>
    <property type="molecule type" value="Genomic_DNA"/>
</dbReference>
<proteinExistence type="predicted"/>
<dbReference type="AlphaFoldDB" id="A0AAU7XCF0"/>
<gene>
    <name evidence="1" type="ORF">ABS361_03990</name>
</gene>
<organism evidence="1">
    <name type="scientific">Methyloraptor flagellatus</name>
    <dbReference type="NCBI Taxonomy" id="3162530"/>
    <lineage>
        <taxon>Bacteria</taxon>
        <taxon>Pseudomonadati</taxon>
        <taxon>Pseudomonadota</taxon>
        <taxon>Alphaproteobacteria</taxon>
        <taxon>Hyphomicrobiales</taxon>
        <taxon>Ancalomicrobiaceae</taxon>
        <taxon>Methyloraptor</taxon>
    </lineage>
</organism>
<reference evidence="1" key="1">
    <citation type="submission" date="2024-06" db="EMBL/GenBank/DDBJ databases">
        <title>Methylostella associata gen. nov., sp. nov., a novel Ancalomicrobiaceae-affiliated facultatively methylotrophic bacteria that feed on methanotrophs of the genus Methylococcus.</title>
        <authorList>
            <person name="Saltykova V."/>
            <person name="Danilova O.V."/>
            <person name="Oshkin I.Y."/>
            <person name="Belova S.E."/>
            <person name="Pimenov N.V."/>
            <person name="Dedysh S.N."/>
        </authorList>
    </citation>
    <scope>NUCLEOTIDE SEQUENCE</scope>
    <source>
        <strain evidence="1">S20</strain>
    </source>
</reference>
<accession>A0AAU7XCF0</accession>
<dbReference type="RefSeq" id="WP_407050548.1">
    <property type="nucleotide sequence ID" value="NZ_CP158568.1"/>
</dbReference>